<dbReference type="PANTHER" id="PTHR30086">
    <property type="entry name" value="ARGININE EXPORTER PROTEIN ARGO"/>
    <property type="match status" value="1"/>
</dbReference>
<dbReference type="RefSeq" id="WP_269126564.1">
    <property type="nucleotide sequence ID" value="NZ_JAPUBN010000019.1"/>
</dbReference>
<dbReference type="PANTHER" id="PTHR30086:SF20">
    <property type="entry name" value="ARGININE EXPORTER PROTEIN ARGO-RELATED"/>
    <property type="match status" value="1"/>
</dbReference>
<keyword evidence="8" id="KW-1185">Reference proteome</keyword>
<evidence type="ECO:0000256" key="5">
    <source>
        <dbReference type="ARBA" id="ARBA00023136"/>
    </source>
</evidence>
<protein>
    <submittedName>
        <fullName evidence="7">LysE family translocator</fullName>
    </submittedName>
</protein>
<evidence type="ECO:0000313" key="8">
    <source>
        <dbReference type="Proteomes" id="UP001149719"/>
    </source>
</evidence>
<dbReference type="Pfam" id="PF01810">
    <property type="entry name" value="LysE"/>
    <property type="match status" value="1"/>
</dbReference>
<keyword evidence="2" id="KW-1003">Cell membrane</keyword>
<dbReference type="EMBL" id="JAPUBN010000019">
    <property type="protein sequence ID" value="MCZ2722710.1"/>
    <property type="molecule type" value="Genomic_DNA"/>
</dbReference>
<feature type="transmembrane region" description="Helical" evidence="6">
    <location>
        <begin position="145"/>
        <end position="170"/>
    </location>
</feature>
<keyword evidence="3 6" id="KW-0812">Transmembrane</keyword>
<evidence type="ECO:0000313" key="7">
    <source>
        <dbReference type="EMBL" id="MCZ2722710.1"/>
    </source>
</evidence>
<evidence type="ECO:0000256" key="6">
    <source>
        <dbReference type="SAM" id="Phobius"/>
    </source>
</evidence>
<comment type="subcellular location">
    <subcellularLocation>
        <location evidence="1">Cell membrane</location>
        <topology evidence="1">Multi-pass membrane protein</topology>
    </subcellularLocation>
</comment>
<feature type="transmembrane region" description="Helical" evidence="6">
    <location>
        <begin position="182"/>
        <end position="199"/>
    </location>
</feature>
<proteinExistence type="predicted"/>
<dbReference type="InterPro" id="IPR001123">
    <property type="entry name" value="LeuE-type"/>
</dbReference>
<sequence length="200" mass="22206">MNNALIELVPAIILFCLISTITPGPNNILLAHSGAHFGLRKTLPHVMGIRCGMTILHLTILLGLSELFKHWPYMHKAFTVIAASYIVYMSIKIALSKMQSSNKDLQPISTIQAACFQLINPKSWATLITISTVFTLSGDLFWPSAILGILIVNVATLPGSFMWITIGKLVSHKLQQPKFHRYFNVTMGLLLLSTLPMMFI</sequence>
<reference evidence="7" key="1">
    <citation type="submission" date="2022-12" db="EMBL/GenBank/DDBJ databases">
        <title>Marinomonas 15G1-11 sp. nov, isolated from marine algae.</title>
        <authorList>
            <person name="Butt M."/>
            <person name="Choi D.G."/>
            <person name="Kim J.M."/>
            <person name="Lee J.K."/>
            <person name="Baek J.H."/>
            <person name="Jeon C.O."/>
        </authorList>
    </citation>
    <scope>NUCLEOTIDE SEQUENCE</scope>
    <source>
        <strain evidence="7">15G1-11</strain>
    </source>
</reference>
<evidence type="ECO:0000256" key="4">
    <source>
        <dbReference type="ARBA" id="ARBA00022989"/>
    </source>
</evidence>
<evidence type="ECO:0000256" key="3">
    <source>
        <dbReference type="ARBA" id="ARBA00022692"/>
    </source>
</evidence>
<accession>A0ABT4JWF4</accession>
<comment type="caution">
    <text evidence="7">The sequence shown here is derived from an EMBL/GenBank/DDBJ whole genome shotgun (WGS) entry which is preliminary data.</text>
</comment>
<keyword evidence="5 6" id="KW-0472">Membrane</keyword>
<name>A0ABT4JWF4_9GAMM</name>
<dbReference type="Proteomes" id="UP001149719">
    <property type="component" value="Unassembled WGS sequence"/>
</dbReference>
<organism evidence="7 8">
    <name type="scientific">Marinomonas phaeophyticola</name>
    <dbReference type="NCBI Taxonomy" id="3004091"/>
    <lineage>
        <taxon>Bacteria</taxon>
        <taxon>Pseudomonadati</taxon>
        <taxon>Pseudomonadota</taxon>
        <taxon>Gammaproteobacteria</taxon>
        <taxon>Oceanospirillales</taxon>
        <taxon>Oceanospirillaceae</taxon>
        <taxon>Marinomonas</taxon>
    </lineage>
</organism>
<keyword evidence="4 6" id="KW-1133">Transmembrane helix</keyword>
<feature type="transmembrane region" description="Helical" evidence="6">
    <location>
        <begin position="77"/>
        <end position="95"/>
    </location>
</feature>
<feature type="transmembrane region" description="Helical" evidence="6">
    <location>
        <begin position="47"/>
        <end position="65"/>
    </location>
</feature>
<evidence type="ECO:0000256" key="2">
    <source>
        <dbReference type="ARBA" id="ARBA00022475"/>
    </source>
</evidence>
<evidence type="ECO:0000256" key="1">
    <source>
        <dbReference type="ARBA" id="ARBA00004651"/>
    </source>
</evidence>
<gene>
    <name evidence="7" type="ORF">O1D97_14105</name>
</gene>